<organism evidence="8 9">
    <name type="scientific">Parabacteroides distasonis</name>
    <dbReference type="NCBI Taxonomy" id="823"/>
    <lineage>
        <taxon>Bacteria</taxon>
        <taxon>Pseudomonadati</taxon>
        <taxon>Bacteroidota</taxon>
        <taxon>Bacteroidia</taxon>
        <taxon>Bacteroidales</taxon>
        <taxon>Tannerellaceae</taxon>
        <taxon>Parabacteroides</taxon>
    </lineage>
</organism>
<feature type="non-terminal residue" evidence="8">
    <location>
        <position position="1"/>
    </location>
</feature>
<dbReference type="InterPro" id="IPR020449">
    <property type="entry name" value="Tscrpt_reg_AraC-type_HTH"/>
</dbReference>
<sequence>GADDYIPKPFSTEILKLKVQGLIDNRNRQRQFFMRQAIAQVEAGGKRDDNESNENNESIDNKNVTTASETMAEGDRRFIMQATRFVLEHLDEPDFNINLLCHEMAMSRTLFYSRLKSLTGKGPQEFIRIIRLQKAAELLKEGKSVTDVAAETGFVNTKYFSSLFKKQFGMQPSKYSGK</sequence>
<dbReference type="InterPro" id="IPR009057">
    <property type="entry name" value="Homeodomain-like_sf"/>
</dbReference>
<dbReference type="GO" id="GO:0000160">
    <property type="term" value="P:phosphorelay signal transduction system"/>
    <property type="evidence" value="ECO:0007669"/>
    <property type="project" value="InterPro"/>
</dbReference>
<dbReference type="PANTHER" id="PTHR43280">
    <property type="entry name" value="ARAC-FAMILY TRANSCRIPTIONAL REGULATOR"/>
    <property type="match status" value="1"/>
</dbReference>
<evidence type="ECO:0000313" key="8">
    <source>
        <dbReference type="EMBL" id="MSB76496.1"/>
    </source>
</evidence>
<dbReference type="SMART" id="SM00342">
    <property type="entry name" value="HTH_ARAC"/>
    <property type="match status" value="1"/>
</dbReference>
<keyword evidence="2" id="KW-0238">DNA-binding</keyword>
<feature type="domain" description="HTH araC/xylS-type" evidence="6">
    <location>
        <begin position="80"/>
        <end position="178"/>
    </location>
</feature>
<protein>
    <submittedName>
        <fullName evidence="8">Helix-turn-helix domain-containing protein</fullName>
    </submittedName>
</protein>
<feature type="domain" description="Response regulatory" evidence="7">
    <location>
        <begin position="1"/>
        <end position="23"/>
    </location>
</feature>
<dbReference type="SUPFAM" id="SSF46689">
    <property type="entry name" value="Homeodomain-like"/>
    <property type="match status" value="1"/>
</dbReference>
<gene>
    <name evidence="8" type="ORF">GKD70_25000</name>
</gene>
<dbReference type="Gene3D" id="1.10.10.60">
    <property type="entry name" value="Homeodomain-like"/>
    <property type="match status" value="1"/>
</dbReference>
<evidence type="ECO:0000256" key="4">
    <source>
        <dbReference type="PROSITE-ProRule" id="PRU00169"/>
    </source>
</evidence>
<evidence type="ECO:0000313" key="9">
    <source>
        <dbReference type="Proteomes" id="UP000441609"/>
    </source>
</evidence>
<dbReference type="Proteomes" id="UP000441609">
    <property type="component" value="Unassembled WGS sequence"/>
</dbReference>
<evidence type="ECO:0000259" key="7">
    <source>
        <dbReference type="PROSITE" id="PS50110"/>
    </source>
</evidence>
<dbReference type="InterPro" id="IPR018060">
    <property type="entry name" value="HTH_AraC"/>
</dbReference>
<dbReference type="PANTHER" id="PTHR43280:SF2">
    <property type="entry name" value="HTH-TYPE TRANSCRIPTIONAL REGULATOR EXSA"/>
    <property type="match status" value="1"/>
</dbReference>
<feature type="region of interest" description="Disordered" evidence="5">
    <location>
        <begin position="43"/>
        <end position="67"/>
    </location>
</feature>
<dbReference type="AlphaFoldDB" id="A0A9Q4QYI1"/>
<dbReference type="Pfam" id="PF12833">
    <property type="entry name" value="HTH_18"/>
    <property type="match status" value="1"/>
</dbReference>
<dbReference type="InterPro" id="IPR001789">
    <property type="entry name" value="Sig_transdc_resp-reg_receiver"/>
</dbReference>
<dbReference type="InterPro" id="IPR011006">
    <property type="entry name" value="CheY-like_superfamily"/>
</dbReference>
<dbReference type="GO" id="GO:0043565">
    <property type="term" value="F:sequence-specific DNA binding"/>
    <property type="evidence" value="ECO:0007669"/>
    <property type="project" value="InterPro"/>
</dbReference>
<keyword evidence="3" id="KW-0804">Transcription</keyword>
<dbReference type="PRINTS" id="PR00032">
    <property type="entry name" value="HTHARAC"/>
</dbReference>
<comment type="caution">
    <text evidence="4">Lacks conserved residue(s) required for the propagation of feature annotation.</text>
</comment>
<evidence type="ECO:0000256" key="1">
    <source>
        <dbReference type="ARBA" id="ARBA00023015"/>
    </source>
</evidence>
<evidence type="ECO:0000256" key="3">
    <source>
        <dbReference type="ARBA" id="ARBA00023163"/>
    </source>
</evidence>
<keyword evidence="1" id="KW-0805">Transcription regulation</keyword>
<evidence type="ECO:0000256" key="5">
    <source>
        <dbReference type="SAM" id="MobiDB-lite"/>
    </source>
</evidence>
<dbReference type="PROSITE" id="PS50110">
    <property type="entry name" value="RESPONSE_REGULATORY"/>
    <property type="match status" value="1"/>
</dbReference>
<proteinExistence type="predicted"/>
<reference evidence="8 9" key="1">
    <citation type="journal article" date="2019" name="Nat. Med.">
        <title>A library of human gut bacterial isolates paired with longitudinal multiomics data enables mechanistic microbiome research.</title>
        <authorList>
            <person name="Poyet M."/>
            <person name="Groussin M."/>
            <person name="Gibbons S.M."/>
            <person name="Avila-Pacheco J."/>
            <person name="Jiang X."/>
            <person name="Kearney S.M."/>
            <person name="Perrotta A.R."/>
            <person name="Berdy B."/>
            <person name="Zhao S."/>
            <person name="Lieberman T.D."/>
            <person name="Swanson P.K."/>
            <person name="Smith M."/>
            <person name="Roesemann S."/>
            <person name="Alexander J.E."/>
            <person name="Rich S.A."/>
            <person name="Livny J."/>
            <person name="Vlamakis H."/>
            <person name="Clish C."/>
            <person name="Bullock K."/>
            <person name="Deik A."/>
            <person name="Scott J."/>
            <person name="Pierce K.A."/>
            <person name="Xavier R.J."/>
            <person name="Alm E.J."/>
        </authorList>
    </citation>
    <scope>NUCLEOTIDE SEQUENCE [LARGE SCALE GENOMIC DNA]</scope>
    <source>
        <strain evidence="8 9">BIOML-A20</strain>
    </source>
</reference>
<dbReference type="PROSITE" id="PS01124">
    <property type="entry name" value="HTH_ARAC_FAMILY_2"/>
    <property type="match status" value="1"/>
</dbReference>
<comment type="caution">
    <text evidence="8">The sequence shown here is derived from an EMBL/GenBank/DDBJ whole genome shotgun (WGS) entry which is preliminary data.</text>
</comment>
<dbReference type="RefSeq" id="WP_172733675.1">
    <property type="nucleotide sequence ID" value="NZ_WKMO01000191.1"/>
</dbReference>
<feature type="compositionally biased region" description="Low complexity" evidence="5">
    <location>
        <begin position="53"/>
        <end position="63"/>
    </location>
</feature>
<evidence type="ECO:0000259" key="6">
    <source>
        <dbReference type="PROSITE" id="PS01124"/>
    </source>
</evidence>
<evidence type="ECO:0000256" key="2">
    <source>
        <dbReference type="ARBA" id="ARBA00023125"/>
    </source>
</evidence>
<dbReference type="GO" id="GO:0003700">
    <property type="term" value="F:DNA-binding transcription factor activity"/>
    <property type="evidence" value="ECO:0007669"/>
    <property type="project" value="InterPro"/>
</dbReference>
<dbReference type="SUPFAM" id="SSF52172">
    <property type="entry name" value="CheY-like"/>
    <property type="match status" value="1"/>
</dbReference>
<name>A0A9Q4QYI1_PARDI</name>
<accession>A0A9Q4QYI1</accession>
<dbReference type="EMBL" id="WKMO01000191">
    <property type="protein sequence ID" value="MSB76496.1"/>
    <property type="molecule type" value="Genomic_DNA"/>
</dbReference>